<reference evidence="1 2" key="1">
    <citation type="submission" date="2024-04" db="EMBL/GenBank/DDBJ databases">
        <authorList>
            <person name="Waldvogel A.-M."/>
            <person name="Schoenle A."/>
        </authorList>
    </citation>
    <scope>NUCLEOTIDE SEQUENCE [LARGE SCALE GENOMIC DNA]</scope>
</reference>
<keyword evidence="2" id="KW-1185">Reference proteome</keyword>
<dbReference type="AlphaFoldDB" id="A0AAV2MPU9"/>
<name>A0AAV2MPU9_KNICA</name>
<gene>
    <name evidence="1" type="ORF">KC01_LOCUS41282</name>
</gene>
<proteinExistence type="predicted"/>
<accession>A0AAV2MPU9</accession>
<organism evidence="1 2">
    <name type="scientific">Knipowitschia caucasica</name>
    <name type="common">Caucasian dwarf goby</name>
    <name type="synonym">Pomatoschistus caucasicus</name>
    <dbReference type="NCBI Taxonomy" id="637954"/>
    <lineage>
        <taxon>Eukaryota</taxon>
        <taxon>Metazoa</taxon>
        <taxon>Chordata</taxon>
        <taxon>Craniata</taxon>
        <taxon>Vertebrata</taxon>
        <taxon>Euteleostomi</taxon>
        <taxon>Actinopterygii</taxon>
        <taxon>Neopterygii</taxon>
        <taxon>Teleostei</taxon>
        <taxon>Neoteleostei</taxon>
        <taxon>Acanthomorphata</taxon>
        <taxon>Gobiaria</taxon>
        <taxon>Gobiiformes</taxon>
        <taxon>Gobioidei</taxon>
        <taxon>Gobiidae</taxon>
        <taxon>Gobiinae</taxon>
        <taxon>Knipowitschia</taxon>
    </lineage>
</organism>
<evidence type="ECO:0000313" key="1">
    <source>
        <dbReference type="EMBL" id="CAL1615305.1"/>
    </source>
</evidence>
<protein>
    <submittedName>
        <fullName evidence="1">Uncharacterized protein</fullName>
    </submittedName>
</protein>
<evidence type="ECO:0000313" key="2">
    <source>
        <dbReference type="Proteomes" id="UP001497482"/>
    </source>
</evidence>
<sequence length="91" mass="10456">MHITHESEEEFQSWREHELWSLYQTVVVDLRPASCPLARLVIQLESAGHGRLPVRASYAVQTTADVCVFVWRRKEMLGDVVVMVASCCLQR</sequence>
<dbReference type="EMBL" id="OZ035831">
    <property type="protein sequence ID" value="CAL1615305.1"/>
    <property type="molecule type" value="Genomic_DNA"/>
</dbReference>
<dbReference type="Proteomes" id="UP001497482">
    <property type="component" value="Chromosome 9"/>
</dbReference>